<dbReference type="Gene3D" id="3.40.50.2300">
    <property type="match status" value="1"/>
</dbReference>
<dbReference type="Pfam" id="PF00072">
    <property type="entry name" value="Response_reg"/>
    <property type="match status" value="1"/>
</dbReference>
<dbReference type="SMART" id="SM00448">
    <property type="entry name" value="REC"/>
    <property type="match status" value="1"/>
</dbReference>
<keyword evidence="5" id="KW-0804">Transcription</keyword>
<evidence type="ECO:0000256" key="5">
    <source>
        <dbReference type="ARBA" id="ARBA00023163"/>
    </source>
</evidence>
<dbReference type="OrthoDB" id="9790442at2"/>
<evidence type="ECO:0000259" key="9">
    <source>
        <dbReference type="PROSITE" id="PS51755"/>
    </source>
</evidence>
<keyword evidence="1 6" id="KW-0597">Phosphoprotein</keyword>
<comment type="caution">
    <text evidence="10">The sequence shown here is derived from an EMBL/GenBank/DDBJ whole genome shotgun (WGS) entry which is preliminary data.</text>
</comment>
<dbReference type="GO" id="GO:0006355">
    <property type="term" value="P:regulation of DNA-templated transcription"/>
    <property type="evidence" value="ECO:0007669"/>
    <property type="project" value="InterPro"/>
</dbReference>
<dbReference type="PROSITE" id="PS51755">
    <property type="entry name" value="OMPR_PHOB"/>
    <property type="match status" value="1"/>
</dbReference>
<evidence type="ECO:0000256" key="4">
    <source>
        <dbReference type="ARBA" id="ARBA00023125"/>
    </source>
</evidence>
<feature type="domain" description="OmpR/PhoB-type" evidence="9">
    <location>
        <begin position="124"/>
        <end position="225"/>
    </location>
</feature>
<evidence type="ECO:0000256" key="7">
    <source>
        <dbReference type="PROSITE-ProRule" id="PRU01091"/>
    </source>
</evidence>
<dbReference type="Gene3D" id="1.10.10.10">
    <property type="entry name" value="Winged helix-like DNA-binding domain superfamily/Winged helix DNA-binding domain"/>
    <property type="match status" value="1"/>
</dbReference>
<dbReference type="EMBL" id="QKZV01000010">
    <property type="protein sequence ID" value="PZX60540.1"/>
    <property type="molecule type" value="Genomic_DNA"/>
</dbReference>
<dbReference type="PROSITE" id="PS50110">
    <property type="entry name" value="RESPONSE_REGULATORY"/>
    <property type="match status" value="1"/>
</dbReference>
<dbReference type="SUPFAM" id="SSF52172">
    <property type="entry name" value="CheY-like"/>
    <property type="match status" value="1"/>
</dbReference>
<name>A0A2W7RPW2_9BACT</name>
<dbReference type="GO" id="GO:0000976">
    <property type="term" value="F:transcription cis-regulatory region binding"/>
    <property type="evidence" value="ECO:0007669"/>
    <property type="project" value="TreeGrafter"/>
</dbReference>
<organism evidence="10 11">
    <name type="scientific">Hydrotalea sandarakina</name>
    <dbReference type="NCBI Taxonomy" id="1004304"/>
    <lineage>
        <taxon>Bacteria</taxon>
        <taxon>Pseudomonadati</taxon>
        <taxon>Bacteroidota</taxon>
        <taxon>Chitinophagia</taxon>
        <taxon>Chitinophagales</taxon>
        <taxon>Chitinophagaceae</taxon>
        <taxon>Hydrotalea</taxon>
    </lineage>
</organism>
<evidence type="ECO:0000313" key="10">
    <source>
        <dbReference type="EMBL" id="PZX60540.1"/>
    </source>
</evidence>
<dbReference type="GO" id="GO:0032993">
    <property type="term" value="C:protein-DNA complex"/>
    <property type="evidence" value="ECO:0007669"/>
    <property type="project" value="TreeGrafter"/>
</dbReference>
<dbReference type="InterPro" id="IPR016032">
    <property type="entry name" value="Sig_transdc_resp-reg_C-effctor"/>
</dbReference>
<dbReference type="PANTHER" id="PTHR48111:SF22">
    <property type="entry name" value="REGULATOR OF RPOS"/>
    <property type="match status" value="1"/>
</dbReference>
<feature type="DNA-binding region" description="OmpR/PhoB-type" evidence="7">
    <location>
        <begin position="124"/>
        <end position="225"/>
    </location>
</feature>
<evidence type="ECO:0000256" key="2">
    <source>
        <dbReference type="ARBA" id="ARBA00023012"/>
    </source>
</evidence>
<dbReference type="Proteomes" id="UP000249720">
    <property type="component" value="Unassembled WGS sequence"/>
</dbReference>
<evidence type="ECO:0000256" key="3">
    <source>
        <dbReference type="ARBA" id="ARBA00023015"/>
    </source>
</evidence>
<dbReference type="PANTHER" id="PTHR48111">
    <property type="entry name" value="REGULATOR OF RPOS"/>
    <property type="match status" value="1"/>
</dbReference>
<reference evidence="10 11" key="1">
    <citation type="submission" date="2018-06" db="EMBL/GenBank/DDBJ databases">
        <title>Genomic Encyclopedia of Archaeal and Bacterial Type Strains, Phase II (KMG-II): from individual species to whole genera.</title>
        <authorList>
            <person name="Goeker M."/>
        </authorList>
    </citation>
    <scope>NUCLEOTIDE SEQUENCE [LARGE SCALE GENOMIC DNA]</scope>
    <source>
        <strain evidence="10 11">DSM 23241</strain>
    </source>
</reference>
<feature type="domain" description="Response regulatory" evidence="8">
    <location>
        <begin position="2"/>
        <end position="116"/>
    </location>
</feature>
<accession>A0A2W7RPW2</accession>
<dbReference type="InterPro" id="IPR036388">
    <property type="entry name" value="WH-like_DNA-bd_sf"/>
</dbReference>
<evidence type="ECO:0000256" key="1">
    <source>
        <dbReference type="ARBA" id="ARBA00022553"/>
    </source>
</evidence>
<keyword evidence="2" id="KW-0902">Two-component regulatory system</keyword>
<keyword evidence="11" id="KW-1185">Reference proteome</keyword>
<dbReference type="GO" id="GO:0005829">
    <property type="term" value="C:cytosol"/>
    <property type="evidence" value="ECO:0007669"/>
    <property type="project" value="TreeGrafter"/>
</dbReference>
<dbReference type="CDD" id="cd00383">
    <property type="entry name" value="trans_reg_C"/>
    <property type="match status" value="1"/>
</dbReference>
<dbReference type="InterPro" id="IPR001789">
    <property type="entry name" value="Sig_transdc_resp-reg_receiver"/>
</dbReference>
<dbReference type="AlphaFoldDB" id="A0A2W7RPW2"/>
<gene>
    <name evidence="10" type="ORF">LX80_02559</name>
</gene>
<dbReference type="InterPro" id="IPR039420">
    <property type="entry name" value="WalR-like"/>
</dbReference>
<dbReference type="SMART" id="SM00862">
    <property type="entry name" value="Trans_reg_C"/>
    <property type="match status" value="1"/>
</dbReference>
<evidence type="ECO:0000256" key="6">
    <source>
        <dbReference type="PROSITE-ProRule" id="PRU00169"/>
    </source>
</evidence>
<protein>
    <submittedName>
        <fullName evidence="10">DNA-binding response OmpR family regulator</fullName>
    </submittedName>
</protein>
<dbReference type="SUPFAM" id="SSF46894">
    <property type="entry name" value="C-terminal effector domain of the bipartite response regulators"/>
    <property type="match status" value="1"/>
</dbReference>
<dbReference type="RefSeq" id="WP_111297051.1">
    <property type="nucleotide sequence ID" value="NZ_QKZV01000010.1"/>
</dbReference>
<proteinExistence type="predicted"/>
<keyword evidence="3" id="KW-0805">Transcription regulation</keyword>
<evidence type="ECO:0000313" key="11">
    <source>
        <dbReference type="Proteomes" id="UP000249720"/>
    </source>
</evidence>
<dbReference type="GO" id="GO:0000156">
    <property type="term" value="F:phosphorelay response regulator activity"/>
    <property type="evidence" value="ECO:0007669"/>
    <property type="project" value="TreeGrafter"/>
</dbReference>
<sequence length="226" mass="25744">MKLLIIEDEVNLNTTIASFLTAAGYLCETVSNFKDAIEKIDLYEYDCIILDIMLPDGSGLELLRYLKLNKKNDGVIIISAKDSLDDKLTGLQLGADDYLTKPFHLPELAMRVAAIIRRKKMDGHNVINIDEWLYIDTIAQRVTIHNAAIELTQKEYQLLLFFVVNKNRILSKSAIAQHLWGDDMDLADHYDFIYTHIKNLRKKILSAGGEDCIRSIYGAGYKFQVN</sequence>
<dbReference type="Gene3D" id="6.10.250.690">
    <property type="match status" value="1"/>
</dbReference>
<dbReference type="InterPro" id="IPR001867">
    <property type="entry name" value="OmpR/PhoB-type_DNA-bd"/>
</dbReference>
<dbReference type="InterPro" id="IPR011006">
    <property type="entry name" value="CheY-like_superfamily"/>
</dbReference>
<feature type="modified residue" description="4-aspartylphosphate" evidence="6">
    <location>
        <position position="51"/>
    </location>
</feature>
<keyword evidence="4 7" id="KW-0238">DNA-binding</keyword>
<evidence type="ECO:0000259" key="8">
    <source>
        <dbReference type="PROSITE" id="PS50110"/>
    </source>
</evidence>
<dbReference type="Pfam" id="PF00486">
    <property type="entry name" value="Trans_reg_C"/>
    <property type="match status" value="1"/>
</dbReference>